<evidence type="ECO:0000256" key="8">
    <source>
        <dbReference type="RuleBase" id="RU000544"/>
    </source>
</evidence>
<dbReference type="OrthoDB" id="9611at10239"/>
<gene>
    <name evidence="10" type="ORF">LDL_041</name>
</gene>
<protein>
    <recommendedName>
        <fullName evidence="2 8">Thymidine kinase</fullName>
        <ecNumber evidence="2 8">2.7.1.21</ecNumber>
    </recommendedName>
</protein>
<dbReference type="EC" id="2.7.1.21" evidence="2 8"/>
<dbReference type="KEGG" id="vg:23681244"/>
<dbReference type="PANTHER" id="PTHR11441:SF0">
    <property type="entry name" value="THYMIDINE KINASE, CYTOSOLIC"/>
    <property type="match status" value="1"/>
</dbReference>
<evidence type="ECO:0000313" key="10">
    <source>
        <dbReference type="EMBL" id="AIS73899.1"/>
    </source>
</evidence>
<comment type="catalytic activity">
    <reaction evidence="8">
        <text>thymidine + ATP = dTMP + ADP + H(+)</text>
        <dbReference type="Rhea" id="RHEA:19129"/>
        <dbReference type="ChEBI" id="CHEBI:15378"/>
        <dbReference type="ChEBI" id="CHEBI:17748"/>
        <dbReference type="ChEBI" id="CHEBI:30616"/>
        <dbReference type="ChEBI" id="CHEBI:63528"/>
        <dbReference type="ChEBI" id="CHEBI:456216"/>
        <dbReference type="EC" id="2.7.1.21"/>
    </reaction>
</comment>
<dbReference type="InterPro" id="IPR001267">
    <property type="entry name" value="Thymidine_kinase"/>
</dbReference>
<sequence>MKKLSLFLLFCVDFCRKRVIIITVKEINQKLNERTKQTVLLFEYGAMSAGKSQVLIENYNLLKDMGEHVLVWNSDLDDRRKGYVTSRNAKLEDIQASLYKNTTNLFNKFFIELAKRGWVIELTKSGREIHDQNVDKPRAVLLVDEAQFLTAQQVDQLSILAEYESVVVKCYGLRTDFEGNLFEGSKRLFEVADDSFSIETECRRCKERPAIFNARFYRGKLSNGESSQIMIDNDEAIKYVPLCRTCFNVIKENDQHENDN</sequence>
<keyword evidence="4 8" id="KW-0808">Transferase</keyword>
<comment type="similarity">
    <text evidence="1 9">Belongs to the thymidine kinase family.</text>
</comment>
<organism evidence="10 11">
    <name type="scientific">Lactobacillus phage Ldl1</name>
    <dbReference type="NCBI Taxonomy" id="1552735"/>
    <lineage>
        <taxon>Viruses</taxon>
        <taxon>Duplodnaviria</taxon>
        <taxon>Heunggongvirae</taxon>
        <taxon>Uroviricota</taxon>
        <taxon>Caudoviricetes</taxon>
        <taxon>Tybeckvirinae</taxon>
        <taxon>Lidleunavirus</taxon>
        <taxon>Lidleunavirus Ldl1</taxon>
    </lineage>
</organism>
<evidence type="ECO:0000256" key="7">
    <source>
        <dbReference type="ARBA" id="ARBA00022840"/>
    </source>
</evidence>
<dbReference type="GeneID" id="23681244"/>
<keyword evidence="11" id="KW-1185">Reference proteome</keyword>
<dbReference type="GO" id="GO:0071897">
    <property type="term" value="P:DNA biosynthetic process"/>
    <property type="evidence" value="ECO:0007669"/>
    <property type="project" value="UniProtKB-KW"/>
</dbReference>
<evidence type="ECO:0000256" key="9">
    <source>
        <dbReference type="RuleBase" id="RU004165"/>
    </source>
</evidence>
<dbReference type="RefSeq" id="YP_009126483.1">
    <property type="nucleotide sequence ID" value="NC_026609.1"/>
</dbReference>
<keyword evidence="3 8" id="KW-0237">DNA synthesis</keyword>
<evidence type="ECO:0000256" key="5">
    <source>
        <dbReference type="ARBA" id="ARBA00022741"/>
    </source>
</evidence>
<dbReference type="EMBL" id="KM514685">
    <property type="protein sequence ID" value="AIS73899.1"/>
    <property type="molecule type" value="Genomic_DNA"/>
</dbReference>
<dbReference type="GO" id="GO:0046104">
    <property type="term" value="P:thymidine metabolic process"/>
    <property type="evidence" value="ECO:0007669"/>
    <property type="project" value="TreeGrafter"/>
</dbReference>
<dbReference type="Gene3D" id="3.40.50.300">
    <property type="entry name" value="P-loop containing nucleotide triphosphate hydrolases"/>
    <property type="match status" value="1"/>
</dbReference>
<dbReference type="SUPFAM" id="SSF57716">
    <property type="entry name" value="Glucocorticoid receptor-like (DNA-binding domain)"/>
    <property type="match status" value="1"/>
</dbReference>
<evidence type="ECO:0000256" key="3">
    <source>
        <dbReference type="ARBA" id="ARBA00022634"/>
    </source>
</evidence>
<dbReference type="Proteomes" id="UP000030928">
    <property type="component" value="Segment"/>
</dbReference>
<dbReference type="GO" id="GO:0005524">
    <property type="term" value="F:ATP binding"/>
    <property type="evidence" value="ECO:0007669"/>
    <property type="project" value="UniProtKB-KW"/>
</dbReference>
<name>A0A0A7DMZ7_9CAUD</name>
<dbReference type="SUPFAM" id="SSF52540">
    <property type="entry name" value="P-loop containing nucleoside triphosphate hydrolases"/>
    <property type="match status" value="1"/>
</dbReference>
<evidence type="ECO:0000256" key="1">
    <source>
        <dbReference type="ARBA" id="ARBA00007587"/>
    </source>
</evidence>
<dbReference type="Pfam" id="PF00265">
    <property type="entry name" value="TK"/>
    <property type="match status" value="2"/>
</dbReference>
<dbReference type="PANTHER" id="PTHR11441">
    <property type="entry name" value="THYMIDINE KINASE"/>
    <property type="match status" value="1"/>
</dbReference>
<evidence type="ECO:0000256" key="6">
    <source>
        <dbReference type="ARBA" id="ARBA00022777"/>
    </source>
</evidence>
<reference evidence="10 11" key="1">
    <citation type="journal article" date="2014" name="Appl. Environ. Microbiol.">
        <title>Genome and proteome analysis of bacteriophage Ldl1 reveals the existence of a novel phage group infecting Lactobacillus delbrueckii subsp. Lactis.</title>
        <authorList>
            <person name="Casey E."/>
            <person name="Mahony J."/>
            <person name="Neve H."/>
            <person name="Noben J.P."/>
            <person name="Bello F.D."/>
            <person name="van Sinderen D."/>
        </authorList>
    </citation>
    <scope>NUCLEOTIDE SEQUENCE [LARGE SCALE GENOMIC DNA]</scope>
    <source>
        <strain evidence="10">Ldl1</strain>
    </source>
</reference>
<dbReference type="GO" id="GO:0004797">
    <property type="term" value="F:thymidine kinase activity"/>
    <property type="evidence" value="ECO:0007669"/>
    <property type="project" value="UniProtKB-EC"/>
</dbReference>
<evidence type="ECO:0000256" key="2">
    <source>
        <dbReference type="ARBA" id="ARBA00012118"/>
    </source>
</evidence>
<evidence type="ECO:0000313" key="11">
    <source>
        <dbReference type="Proteomes" id="UP000030928"/>
    </source>
</evidence>
<proteinExistence type="inferred from homology"/>
<evidence type="ECO:0000256" key="4">
    <source>
        <dbReference type="ARBA" id="ARBA00022679"/>
    </source>
</evidence>
<keyword evidence="6 8" id="KW-0418">Kinase</keyword>
<keyword evidence="5 8" id="KW-0547">Nucleotide-binding</keyword>
<dbReference type="InterPro" id="IPR027417">
    <property type="entry name" value="P-loop_NTPase"/>
</dbReference>
<keyword evidence="7 8" id="KW-0067">ATP-binding</keyword>
<dbReference type="Gene3D" id="3.30.60.20">
    <property type="match status" value="1"/>
</dbReference>
<accession>A0A0A7DMZ7</accession>